<evidence type="ECO:0000313" key="4">
    <source>
        <dbReference type="Proteomes" id="UP000182409"/>
    </source>
</evidence>
<keyword evidence="2" id="KW-0732">Signal</keyword>
<accession>A0A1H4J599</accession>
<dbReference type="AlphaFoldDB" id="A0A1H4J599"/>
<evidence type="ECO:0000256" key="2">
    <source>
        <dbReference type="SAM" id="SignalP"/>
    </source>
</evidence>
<feature type="signal peptide" evidence="2">
    <location>
        <begin position="1"/>
        <end position="19"/>
    </location>
</feature>
<dbReference type="InterPro" id="IPR042217">
    <property type="entry name" value="T4SS_VirB10/TrbI"/>
</dbReference>
<evidence type="ECO:0000256" key="1">
    <source>
        <dbReference type="SAM" id="MobiDB-lite"/>
    </source>
</evidence>
<reference evidence="3 4" key="1">
    <citation type="submission" date="2016-10" db="EMBL/GenBank/DDBJ databases">
        <authorList>
            <person name="de Groot N.N."/>
        </authorList>
    </citation>
    <scope>NUCLEOTIDE SEQUENCE [LARGE SCALE GENOMIC DNA]</scope>
    <source>
        <strain evidence="3 4">AB35.6</strain>
    </source>
</reference>
<proteinExistence type="predicted"/>
<name>A0A1H4J599_9BACT</name>
<feature type="region of interest" description="Disordered" evidence="1">
    <location>
        <begin position="283"/>
        <end position="303"/>
    </location>
</feature>
<evidence type="ECO:0000313" key="3">
    <source>
        <dbReference type="EMBL" id="SEB41377.1"/>
    </source>
</evidence>
<feature type="chain" id="PRO_5010234650" description="TrbI/VirB10 family protein" evidence="2">
    <location>
        <begin position="20"/>
        <end position="323"/>
    </location>
</feature>
<dbReference type="EMBL" id="FNSD01000001">
    <property type="protein sequence ID" value="SEB41377.1"/>
    <property type="molecule type" value="Genomic_DNA"/>
</dbReference>
<dbReference type="Gene3D" id="2.40.128.260">
    <property type="entry name" value="Type IV secretion system, VirB10/TraB/TrbI"/>
    <property type="match status" value="1"/>
</dbReference>
<protein>
    <recommendedName>
        <fullName evidence="5">TrbI/VirB10 family protein</fullName>
    </recommendedName>
</protein>
<dbReference type="OrthoDB" id="115276at2"/>
<gene>
    <name evidence="3" type="ORF">SAMN05443244_0370</name>
</gene>
<organism evidence="3 4">
    <name type="scientific">Terriglobus roseus</name>
    <dbReference type="NCBI Taxonomy" id="392734"/>
    <lineage>
        <taxon>Bacteria</taxon>
        <taxon>Pseudomonadati</taxon>
        <taxon>Acidobacteriota</taxon>
        <taxon>Terriglobia</taxon>
        <taxon>Terriglobales</taxon>
        <taxon>Acidobacteriaceae</taxon>
        <taxon>Terriglobus</taxon>
    </lineage>
</organism>
<dbReference type="RefSeq" id="WP_074652087.1">
    <property type="nucleotide sequence ID" value="NZ_FNSD01000001.1"/>
</dbReference>
<sequence>MKPQIALALIVAAAMPAFGQQTGVSHPPEASVADVPIPAPAAKPSAAIPMTPPANSASATEQYGEYRPYVGPGVSLRPRVEEKVDPDAGIVGDVPRRSDELAVNTLMHIRLNSAIATETTQPNTPFTAELTENILNEGRIVLPAGSTVEGRITQVRGGRRIHGTALIHLEVQTIVLPDGSRKLMRAMVIDSDRTADTRIDEEGNILRKDHVGTTLAAMSLTTGGAAAAGGVIGGAPGALIGAGVGAGLSTAWWLKQDRQARVPEGTMLVISLTEPMPIGAAARQPEFSERSAPVLERRPATVNAEAEPVTRPYVAPQAFVPTN</sequence>
<dbReference type="Proteomes" id="UP000182409">
    <property type="component" value="Unassembled WGS sequence"/>
</dbReference>
<evidence type="ECO:0008006" key="5">
    <source>
        <dbReference type="Google" id="ProtNLM"/>
    </source>
</evidence>